<feature type="chain" id="PRO_5045075030" description="Secretion system C-terminal sorting domain-containing protein" evidence="1">
    <location>
        <begin position="21"/>
        <end position="1229"/>
    </location>
</feature>
<reference evidence="3 4" key="1">
    <citation type="submission" date="2021-04" db="EMBL/GenBank/DDBJ databases">
        <authorList>
            <person name="Rodrigo-Torres L."/>
            <person name="Arahal R. D."/>
            <person name="Lucena T."/>
        </authorList>
    </citation>
    <scope>NUCLEOTIDE SEQUENCE [LARGE SCALE GENOMIC DNA]</scope>
    <source>
        <strain evidence="3 4">CECT 9623</strain>
    </source>
</reference>
<feature type="domain" description="Secretion system C-terminal sorting" evidence="2">
    <location>
        <begin position="1157"/>
        <end position="1226"/>
    </location>
</feature>
<proteinExistence type="predicted"/>
<dbReference type="RefSeq" id="WP_215236661.1">
    <property type="nucleotide sequence ID" value="NZ_CAJRAU010000013.1"/>
</dbReference>
<accession>A0ABM8UYU7</accession>
<evidence type="ECO:0000256" key="1">
    <source>
        <dbReference type="SAM" id="SignalP"/>
    </source>
</evidence>
<sequence>MKISACIILSVIFSATSTFAQIKIRDDSVKYVGKPMFSLSAQENIPQPPKTVQSPNAATLGSYGEIAVSPYTGKANISIDLHTVSDGNIQIPISLQYDAAGVRPDVHPGWTGLNFGLSTNYSITRTVKDGYDEFEPTGGIPDQLGFMKTGFLINSNTWASVTDIKNTALTYSQQTNTFVDTEPDEYTFNAPGLSGKFYRGSDNNWKIQCDRPVIVDIIMTPNVNLYTPFTAPSGIKNGNPWADFNQGRYMKHFQGFKITDEYGTQFIFGGGDMTCMEYSIDFFDQGKDTWVCNAWYLKSIVRHTGQVINFTYERGDFVNQMYFSVYNKMTRVNGGNWFSCENWSSFFNQYGPYTGKLISPIYLKEISADNFKIKFTSTESTELRYTNDIFTAYESKKILDGYSKLDYLTFLYDCYYPNPANYPNGCGSPTLAQLLAKLKWRKLDKIQVQNGSGNTIKEFEFTYNNVATERLMLLKVQEKSGYNASKLPPYEFSYFSNGFTLPGYGKSHTDHWGYNNGKLINVATDFGNVVSYGTTQRSPAQIEGHLRVGSLTQIKYPTRGVTKFRFEPHKYAKEVKLKRWDGEDPFGSNQIAGGLRIKEVHSFDPGLAIPTVIKKYFYLASFNPASPDTSAAALSSGVLGGKAQYYWPDYKPLPDAAGVTVEEEIFSTQSVLPASENSMGSHIGYSQVVERSSTEGWIVHKFSNFDNGYRDEAPSGFLQPSTTPYQPYNNKAFTRGKPLSEEHFFQNGNIVLKTTHLYNLVGSINDYTARSVKTQFTTLCNTANSVFEGTAYIIDCRKFLPTEVATYYYDQDNPVALAPSVKSFTYWPNGQLYIVGQTDSKNGTIKTWYKYPSNLADAISVAMVARNIVGPVREIFKYTGTEAAPTPIKTTSIVYDLFSGSYQPQKVMTKLAAAAFFNTDVEFLSYDARGNLLTYKKQNGLVNKLEYYGPADAGKVDMLKKSTTADGNVISQSSIFNYKPAIGVETIQDANGKTIFYEYDNLNRLKTQRTSNVGGPVRVSYCYNNAGQVVDCAAISPTGAIAAPQLILIAESALPVTLIEFLAIGKEKESHLSWKTSAETNSDHFDIQRSADGKLWQSIGHVPSHRESSDEQDYSFVDKNPLGGENLYRLKMVDQDSTFAFSRIQSVTFDGDSKVKIYPNPLTISTNLCISADQPEKIVGVAFYDLTGKQVLQTKWKPAIDIQNLVSGLYLLQVSYTDGTTSTHRIVKQ</sequence>
<gene>
    <name evidence="3" type="ORF">DYBT9623_05443</name>
</gene>
<feature type="signal peptide" evidence="1">
    <location>
        <begin position="1"/>
        <end position="20"/>
    </location>
</feature>
<organism evidence="3 4">
    <name type="scientific">Dyadobacter linearis</name>
    <dbReference type="NCBI Taxonomy" id="2823330"/>
    <lineage>
        <taxon>Bacteria</taxon>
        <taxon>Pseudomonadati</taxon>
        <taxon>Bacteroidota</taxon>
        <taxon>Cytophagia</taxon>
        <taxon>Cytophagales</taxon>
        <taxon>Spirosomataceae</taxon>
        <taxon>Dyadobacter</taxon>
    </lineage>
</organism>
<name>A0ABM8UYU7_9BACT</name>
<dbReference type="Proteomes" id="UP000679725">
    <property type="component" value="Unassembled WGS sequence"/>
</dbReference>
<protein>
    <recommendedName>
        <fullName evidence="2">Secretion system C-terminal sorting domain-containing protein</fullName>
    </recommendedName>
</protein>
<evidence type="ECO:0000313" key="4">
    <source>
        <dbReference type="Proteomes" id="UP000679725"/>
    </source>
</evidence>
<comment type="caution">
    <text evidence="3">The sequence shown here is derived from an EMBL/GenBank/DDBJ whole genome shotgun (WGS) entry which is preliminary data.</text>
</comment>
<dbReference type="InterPro" id="IPR026444">
    <property type="entry name" value="Secre_tail"/>
</dbReference>
<dbReference type="Pfam" id="PF18962">
    <property type="entry name" value="Por_Secre_tail"/>
    <property type="match status" value="1"/>
</dbReference>
<dbReference type="NCBIfam" id="TIGR04183">
    <property type="entry name" value="Por_Secre_tail"/>
    <property type="match status" value="1"/>
</dbReference>
<dbReference type="Gene3D" id="2.180.10.10">
    <property type="entry name" value="RHS repeat-associated core"/>
    <property type="match status" value="1"/>
</dbReference>
<dbReference type="EMBL" id="CAJRAU010000013">
    <property type="protein sequence ID" value="CAG5074755.1"/>
    <property type="molecule type" value="Genomic_DNA"/>
</dbReference>
<evidence type="ECO:0000259" key="2">
    <source>
        <dbReference type="Pfam" id="PF18962"/>
    </source>
</evidence>
<evidence type="ECO:0000313" key="3">
    <source>
        <dbReference type="EMBL" id="CAG5074755.1"/>
    </source>
</evidence>
<keyword evidence="1" id="KW-0732">Signal</keyword>
<keyword evidence="4" id="KW-1185">Reference proteome</keyword>